<gene>
    <name evidence="2" type="ORF">AVEN_135991_1</name>
</gene>
<evidence type="ECO:0000313" key="3">
    <source>
        <dbReference type="Proteomes" id="UP000499080"/>
    </source>
</evidence>
<dbReference type="OrthoDB" id="5800391at2759"/>
<organism evidence="2 3">
    <name type="scientific">Araneus ventricosus</name>
    <name type="common">Orbweaver spider</name>
    <name type="synonym">Epeira ventricosa</name>
    <dbReference type="NCBI Taxonomy" id="182803"/>
    <lineage>
        <taxon>Eukaryota</taxon>
        <taxon>Metazoa</taxon>
        <taxon>Ecdysozoa</taxon>
        <taxon>Arthropoda</taxon>
        <taxon>Chelicerata</taxon>
        <taxon>Arachnida</taxon>
        <taxon>Araneae</taxon>
        <taxon>Araneomorphae</taxon>
        <taxon>Entelegynae</taxon>
        <taxon>Araneoidea</taxon>
        <taxon>Araneidae</taxon>
        <taxon>Araneus</taxon>
    </lineage>
</organism>
<reference evidence="2 3" key="1">
    <citation type="journal article" date="2019" name="Sci. Rep.">
        <title>Orb-weaving spider Araneus ventricosus genome elucidates the spidroin gene catalogue.</title>
        <authorList>
            <person name="Kono N."/>
            <person name="Nakamura H."/>
            <person name="Ohtoshi R."/>
            <person name="Moran D.A.P."/>
            <person name="Shinohara A."/>
            <person name="Yoshida Y."/>
            <person name="Fujiwara M."/>
            <person name="Mori M."/>
            <person name="Tomita M."/>
            <person name="Arakawa K."/>
        </authorList>
    </citation>
    <scope>NUCLEOTIDE SEQUENCE [LARGE SCALE GENOMIC DNA]</scope>
</reference>
<protein>
    <submittedName>
        <fullName evidence="2">Uncharacterized protein</fullName>
    </submittedName>
</protein>
<evidence type="ECO:0000313" key="2">
    <source>
        <dbReference type="EMBL" id="GBN12485.1"/>
    </source>
</evidence>
<feature type="transmembrane region" description="Helical" evidence="1">
    <location>
        <begin position="45"/>
        <end position="71"/>
    </location>
</feature>
<dbReference type="Proteomes" id="UP000499080">
    <property type="component" value="Unassembled WGS sequence"/>
</dbReference>
<evidence type="ECO:0000256" key="1">
    <source>
        <dbReference type="SAM" id="Phobius"/>
    </source>
</evidence>
<accession>A0A4Y2LCS6</accession>
<feature type="transmembrane region" description="Helical" evidence="1">
    <location>
        <begin position="131"/>
        <end position="150"/>
    </location>
</feature>
<dbReference type="EMBL" id="BGPR01005685">
    <property type="protein sequence ID" value="GBN12485.1"/>
    <property type="molecule type" value="Genomic_DNA"/>
</dbReference>
<feature type="transmembrane region" description="Helical" evidence="1">
    <location>
        <begin position="12"/>
        <end position="33"/>
    </location>
</feature>
<comment type="caution">
    <text evidence="2">The sequence shown here is derived from an EMBL/GenBank/DDBJ whole genome shotgun (WGS) entry which is preliminary data.</text>
</comment>
<keyword evidence="3" id="KW-1185">Reference proteome</keyword>
<dbReference type="AlphaFoldDB" id="A0A4Y2LCS6"/>
<name>A0A4Y2LCS6_ARAVE</name>
<proteinExistence type="predicted"/>
<keyword evidence="1" id="KW-1133">Transmembrane helix</keyword>
<keyword evidence="1" id="KW-0472">Membrane</keyword>
<keyword evidence="1" id="KW-0812">Transmembrane</keyword>
<sequence length="154" mass="17247">MDLTGVVREVKSVNVLLSPIIFVLIVILINGWMYDLTKFLVGNIVAVNFNFLITACNTVLFCFVFPVLVILSSEIPIIISEMKSVILQVPEDKFYCQLSGTSASLLIKKLGNFKEEVTVTAFDLVTLNKNIILVTFGTVLTYELLLVQILEREK</sequence>